<evidence type="ECO:0000256" key="5">
    <source>
        <dbReference type="SAM" id="MobiDB-lite"/>
    </source>
</evidence>
<comment type="caution">
    <text evidence="7">The sequence shown here is derived from an EMBL/GenBank/DDBJ whole genome shotgun (WGS) entry which is preliminary data.</text>
</comment>
<reference evidence="7 8" key="1">
    <citation type="submission" date="2023-06" db="EMBL/GenBank/DDBJ databases">
        <title>Pelomonas sp. APW6 16S ribosomal RNA gene genome sequencing and assembly.</title>
        <authorList>
            <person name="Woo H."/>
        </authorList>
    </citation>
    <scope>NUCLEOTIDE SEQUENCE [LARGE SCALE GENOMIC DNA]</scope>
    <source>
        <strain evidence="7 8">APW6</strain>
    </source>
</reference>
<feature type="compositionally biased region" description="Pro residues" evidence="5">
    <location>
        <begin position="320"/>
        <end position="338"/>
    </location>
</feature>
<evidence type="ECO:0000256" key="2">
    <source>
        <dbReference type="ARBA" id="ARBA00022793"/>
    </source>
</evidence>
<dbReference type="SUPFAM" id="SSF51735">
    <property type="entry name" value="NAD(P)-binding Rossmann-fold domains"/>
    <property type="match status" value="1"/>
</dbReference>
<dbReference type="Pfam" id="PF01370">
    <property type="entry name" value="Epimerase"/>
    <property type="match status" value="1"/>
</dbReference>
<keyword evidence="3" id="KW-0520">NAD</keyword>
<dbReference type="Proteomes" id="UP001238603">
    <property type="component" value="Unassembled WGS sequence"/>
</dbReference>
<feature type="region of interest" description="Disordered" evidence="5">
    <location>
        <begin position="314"/>
        <end position="338"/>
    </location>
</feature>
<dbReference type="PANTHER" id="PTHR43078:SF6">
    <property type="entry name" value="UDP-GLUCURONIC ACID DECARBOXYLASE 1"/>
    <property type="match status" value="1"/>
</dbReference>
<evidence type="ECO:0000256" key="4">
    <source>
        <dbReference type="ARBA" id="ARBA00023239"/>
    </source>
</evidence>
<dbReference type="InterPro" id="IPR044516">
    <property type="entry name" value="UXS-like"/>
</dbReference>
<dbReference type="PANTHER" id="PTHR43078">
    <property type="entry name" value="UDP-GLUCURONIC ACID DECARBOXYLASE-RELATED"/>
    <property type="match status" value="1"/>
</dbReference>
<keyword evidence="2" id="KW-0210">Decarboxylase</keyword>
<comment type="cofactor">
    <cofactor evidence="1">
        <name>NAD(+)</name>
        <dbReference type="ChEBI" id="CHEBI:57540"/>
    </cofactor>
</comment>
<keyword evidence="8" id="KW-1185">Reference proteome</keyword>
<dbReference type="GO" id="GO:0008446">
    <property type="term" value="F:GDP-mannose 4,6-dehydratase activity"/>
    <property type="evidence" value="ECO:0007669"/>
    <property type="project" value="UniProtKB-EC"/>
</dbReference>
<sequence length="338" mass="36551">MRPGERVLVTGGAGFLGSHLCEQLLALGCEVMALDDLSSGDLQHLAPLLEHPRLRFVHGDVCLPPPPEAEGVSRIFNLACPASPALYQRQPVQTVLASVLGVWQLLELARRSGARLLQASTSEVYGDALRHPQQEEDWGHVNPVGPRACYDEGKRCAEAMLLSYAQQLGTDVGIARLFNTYGPRLNPGDGRVVCNFIVQALRGEPLTLYGNGTQTRSFCYVDDTVRGLIALMASGLRGPVNLGNPEECSMATLAARVQAVTGSASGVVCRPLPPDDPRRRRPDIRLARQWLGWTPQVDLDTGLRRTVDYFRARLGVDGPRPAPGSRPLPPAPARPPGP</sequence>
<gene>
    <name evidence="7" type="ORF">QRD43_17960</name>
</gene>
<organism evidence="7 8">
    <name type="scientific">Roseateles subflavus</name>
    <dbReference type="NCBI Taxonomy" id="3053353"/>
    <lineage>
        <taxon>Bacteria</taxon>
        <taxon>Pseudomonadati</taxon>
        <taxon>Pseudomonadota</taxon>
        <taxon>Betaproteobacteria</taxon>
        <taxon>Burkholderiales</taxon>
        <taxon>Sphaerotilaceae</taxon>
        <taxon>Roseateles</taxon>
    </lineage>
</organism>
<dbReference type="Gene3D" id="3.40.50.720">
    <property type="entry name" value="NAD(P)-binding Rossmann-like Domain"/>
    <property type="match status" value="1"/>
</dbReference>
<evidence type="ECO:0000313" key="7">
    <source>
        <dbReference type="EMBL" id="MDL5033801.1"/>
    </source>
</evidence>
<proteinExistence type="predicted"/>
<dbReference type="RefSeq" id="WP_285983965.1">
    <property type="nucleotide sequence ID" value="NZ_JASVDS010000005.1"/>
</dbReference>
<dbReference type="EC" id="4.2.1.47" evidence="7"/>
<keyword evidence="4 7" id="KW-0456">Lyase</keyword>
<dbReference type="InterPro" id="IPR036291">
    <property type="entry name" value="NAD(P)-bd_dom_sf"/>
</dbReference>
<evidence type="ECO:0000256" key="1">
    <source>
        <dbReference type="ARBA" id="ARBA00001911"/>
    </source>
</evidence>
<evidence type="ECO:0000313" key="8">
    <source>
        <dbReference type="Proteomes" id="UP001238603"/>
    </source>
</evidence>
<protein>
    <submittedName>
        <fullName evidence="7">GDP-mannose 4,6-dehydratase</fullName>
        <ecNumber evidence="7">4.2.1.47</ecNumber>
    </submittedName>
</protein>
<evidence type="ECO:0000256" key="3">
    <source>
        <dbReference type="ARBA" id="ARBA00023027"/>
    </source>
</evidence>
<dbReference type="EMBL" id="JASVDS010000005">
    <property type="protein sequence ID" value="MDL5033801.1"/>
    <property type="molecule type" value="Genomic_DNA"/>
</dbReference>
<feature type="domain" description="NAD-dependent epimerase/dehydratase" evidence="6">
    <location>
        <begin position="7"/>
        <end position="235"/>
    </location>
</feature>
<dbReference type="InterPro" id="IPR001509">
    <property type="entry name" value="Epimerase_deHydtase"/>
</dbReference>
<evidence type="ECO:0000259" key="6">
    <source>
        <dbReference type="Pfam" id="PF01370"/>
    </source>
</evidence>
<accession>A0ABT7LLQ4</accession>
<name>A0ABT7LLQ4_9BURK</name>